<protein>
    <submittedName>
        <fullName evidence="5">CID domain-containing protein</fullName>
    </submittedName>
</protein>
<dbReference type="Gene3D" id="1.25.40.90">
    <property type="match status" value="1"/>
</dbReference>
<feature type="region of interest" description="Disordered" evidence="2">
    <location>
        <begin position="438"/>
        <end position="542"/>
    </location>
</feature>
<keyword evidence="4" id="KW-1185">Reference proteome</keyword>
<dbReference type="WBParaSite" id="Pan_g14730.t1">
    <property type="protein sequence ID" value="Pan_g14730.t1"/>
    <property type="gene ID" value="Pan_g14730"/>
</dbReference>
<evidence type="ECO:0000256" key="2">
    <source>
        <dbReference type="SAM" id="MobiDB-lite"/>
    </source>
</evidence>
<sequence length="542" mass="60043">MALTEEMIHKRLKQVRGAQDSVEAISTWILHHIKFVTTISRVWLDVFLIGNDDLKVNLIYVLNDVCQKARKIEKETFIKVVSSFYYHLKAAVPFSSPHVKTKIERVVGILKDREIFSKRKVDDISHLIAGNTMIVPKMPEKSEKRFEIWVSRLQQAQTQFDKYQQLVNQCLQNEGVLNVDGSKQQTAEDLTEQHHIDIVDESGEAVALNIENNILFDSLGGEDEDGEEIGERVVTALGPEMDEFEADMDGWNNGNDLIDDAVALSTHALQCCKAAKAKEEGSKLTVYSRTTLELDSRPPEVPSTVTPAPKVNGLAYGTFRMLKKQRIKAMREKLAEAEAAKAESGESPKKLPRIEEPLTADADHDSAKFLESIPLPTPVESIPLPPSSAPYEPASTTSYYHPSNLAYDPYPSSSYQPAAVGAAASASRSSVSSNYDYQAYDDVAPPGVDVPQMQMPTIPQSPPLQYDPMAYSPSSSNSYYPLNPSQTYPMMPTSRSRTNSGASAPYSPPTVGSPFAYPSTPTRYFGPPPPQTSGYQQTPRRY</sequence>
<accession>A0A7E4V0K8</accession>
<dbReference type="InterPro" id="IPR008942">
    <property type="entry name" value="ENTH_VHS"/>
</dbReference>
<evidence type="ECO:0000313" key="4">
    <source>
        <dbReference type="Proteomes" id="UP000492821"/>
    </source>
</evidence>
<organism evidence="4 5">
    <name type="scientific">Panagrellus redivivus</name>
    <name type="common">Microworm</name>
    <dbReference type="NCBI Taxonomy" id="6233"/>
    <lineage>
        <taxon>Eukaryota</taxon>
        <taxon>Metazoa</taxon>
        <taxon>Ecdysozoa</taxon>
        <taxon>Nematoda</taxon>
        <taxon>Chromadorea</taxon>
        <taxon>Rhabditida</taxon>
        <taxon>Tylenchina</taxon>
        <taxon>Panagrolaimomorpha</taxon>
        <taxon>Panagrolaimoidea</taxon>
        <taxon>Panagrolaimidae</taxon>
        <taxon>Panagrellus</taxon>
    </lineage>
</organism>
<evidence type="ECO:0000256" key="1">
    <source>
        <dbReference type="SAM" id="Coils"/>
    </source>
</evidence>
<feature type="coiled-coil region" evidence="1">
    <location>
        <begin position="320"/>
        <end position="347"/>
    </location>
</feature>
<feature type="compositionally biased region" description="Polar residues" evidence="2">
    <location>
        <begin position="493"/>
        <end position="502"/>
    </location>
</feature>
<feature type="compositionally biased region" description="Low complexity" evidence="2">
    <location>
        <begin position="471"/>
        <end position="485"/>
    </location>
</feature>
<reference evidence="5" key="2">
    <citation type="submission" date="2020-10" db="UniProtKB">
        <authorList>
            <consortium name="WormBaseParasite"/>
        </authorList>
    </citation>
    <scope>IDENTIFICATION</scope>
</reference>
<evidence type="ECO:0000313" key="5">
    <source>
        <dbReference type="WBParaSite" id="Pan_g14730.t1"/>
    </source>
</evidence>
<dbReference type="SUPFAM" id="SSF48464">
    <property type="entry name" value="ENTH/VHS domain"/>
    <property type="match status" value="1"/>
</dbReference>
<dbReference type="Pfam" id="PF04818">
    <property type="entry name" value="CID"/>
    <property type="match status" value="1"/>
</dbReference>
<keyword evidence="1" id="KW-0175">Coiled coil</keyword>
<feature type="compositionally biased region" description="Polar residues" evidence="2">
    <location>
        <begin position="532"/>
        <end position="542"/>
    </location>
</feature>
<name>A0A7E4V0K8_PANRE</name>
<reference evidence="4" key="1">
    <citation type="journal article" date="2013" name="Genetics">
        <title>The draft genome and transcriptome of Panagrellus redivivus are shaped by the harsh demands of a free-living lifestyle.</title>
        <authorList>
            <person name="Srinivasan J."/>
            <person name="Dillman A.R."/>
            <person name="Macchietto M.G."/>
            <person name="Heikkinen L."/>
            <person name="Lakso M."/>
            <person name="Fracchia K.M."/>
            <person name="Antoshechkin I."/>
            <person name="Mortazavi A."/>
            <person name="Wong G."/>
            <person name="Sternberg P.W."/>
        </authorList>
    </citation>
    <scope>NUCLEOTIDE SEQUENCE [LARGE SCALE GENOMIC DNA]</scope>
    <source>
        <strain evidence="4">MT8872</strain>
    </source>
</reference>
<dbReference type="Proteomes" id="UP000492821">
    <property type="component" value="Unassembled WGS sequence"/>
</dbReference>
<feature type="region of interest" description="Disordered" evidence="2">
    <location>
        <begin position="376"/>
        <end position="395"/>
    </location>
</feature>
<dbReference type="SMART" id="SM00582">
    <property type="entry name" value="RPR"/>
    <property type="match status" value="1"/>
</dbReference>
<proteinExistence type="predicted"/>
<evidence type="ECO:0000259" key="3">
    <source>
        <dbReference type="PROSITE" id="PS51391"/>
    </source>
</evidence>
<dbReference type="PROSITE" id="PS51391">
    <property type="entry name" value="CID"/>
    <property type="match status" value="1"/>
</dbReference>
<dbReference type="AlphaFoldDB" id="A0A7E4V0K8"/>
<feature type="domain" description="CID" evidence="3">
    <location>
        <begin position="1"/>
        <end position="132"/>
    </location>
</feature>
<dbReference type="InterPro" id="IPR006569">
    <property type="entry name" value="CID_dom"/>
</dbReference>